<accession>A0A0H5QG89</accession>
<proteinExistence type="predicted"/>
<reference evidence="2" key="1">
    <citation type="submission" date="2015-04" db="EMBL/GenBank/DDBJ databases">
        <title>The genome sequence of the plant pathogenic Rhizarian Plasmodiophora brassicae reveals insights in its biotrophic life cycle and the origin of chitin synthesis.</title>
        <authorList>
            <person name="Schwelm A."/>
            <person name="Fogelqvist J."/>
            <person name="Knaust A."/>
            <person name="Julke S."/>
            <person name="Lilja T."/>
            <person name="Dhandapani V."/>
            <person name="Bonilla-Rosso G."/>
            <person name="Karlsson M."/>
            <person name="Shevchenko A."/>
            <person name="Choi S.R."/>
            <person name="Kim H.G."/>
            <person name="Park J.Y."/>
            <person name="Lim Y.P."/>
            <person name="Ludwig-Muller J."/>
            <person name="Dixelius C."/>
        </authorList>
    </citation>
    <scope>NUCLEOTIDE SEQUENCE</scope>
    <source>
        <tissue evidence="2">Potato root galls</tissue>
    </source>
</reference>
<feature type="region of interest" description="Disordered" evidence="1">
    <location>
        <begin position="72"/>
        <end position="96"/>
    </location>
</feature>
<organism evidence="2">
    <name type="scientific">Spongospora subterranea</name>
    <dbReference type="NCBI Taxonomy" id="70186"/>
    <lineage>
        <taxon>Eukaryota</taxon>
        <taxon>Sar</taxon>
        <taxon>Rhizaria</taxon>
        <taxon>Endomyxa</taxon>
        <taxon>Phytomyxea</taxon>
        <taxon>Plasmodiophorida</taxon>
        <taxon>Plasmodiophoridae</taxon>
        <taxon>Spongospora</taxon>
    </lineage>
</organism>
<sequence length="180" mass="20298">MNLYTDFSSANRCVFRRISSRSLSSRSRLRKICSTLVLSTTYCGVSFSSDAFTNRSADDAFSKNRIRETSGFPDTLSCEKQRQSSSSEKPDQTTNHRRWRCASANRMCFCPSSTVSLEMDSSAHFHQILSGLYQRSSSSSPSLRFPLIQQRSLRRRRSGSGPSSCAGRTGYRCSPRRRSV</sequence>
<feature type="compositionally biased region" description="Low complexity" evidence="1">
    <location>
        <begin position="159"/>
        <end position="168"/>
    </location>
</feature>
<protein>
    <submittedName>
        <fullName evidence="2">Uncharacterized protein</fullName>
    </submittedName>
</protein>
<name>A0A0H5QG89_9EUKA</name>
<feature type="region of interest" description="Disordered" evidence="1">
    <location>
        <begin position="148"/>
        <end position="180"/>
    </location>
</feature>
<evidence type="ECO:0000256" key="1">
    <source>
        <dbReference type="SAM" id="MobiDB-lite"/>
    </source>
</evidence>
<dbReference type="EMBL" id="HACM01000631">
    <property type="protein sequence ID" value="CRZ01073.1"/>
    <property type="molecule type" value="Transcribed_RNA"/>
</dbReference>
<dbReference type="AlphaFoldDB" id="A0A0H5QG89"/>
<evidence type="ECO:0000313" key="2">
    <source>
        <dbReference type="EMBL" id="CRZ01073.1"/>
    </source>
</evidence>